<evidence type="ECO:0000313" key="2">
    <source>
        <dbReference type="EMBL" id="MBP2369698.1"/>
    </source>
</evidence>
<gene>
    <name evidence="2" type="ORF">JOF36_005394</name>
</gene>
<feature type="transmembrane region" description="Helical" evidence="1">
    <location>
        <begin position="60"/>
        <end position="82"/>
    </location>
</feature>
<sequence length="147" mass="15429">MMWRLGLSPAVVLALALLGVPRVVAHDLGPVGGVTNALLVFVPIAVWLGVVVWRQTPRPFLTLLVIGLVYGVLVGLTHQLLWPWAFETPPRLGGNLAGTLSPMVESMVLRLFAFGSSVLTGLGVGALVGLVGWAALRVRGPRAHSGG</sequence>
<dbReference type="EMBL" id="JAGINU010000001">
    <property type="protein sequence ID" value="MBP2369698.1"/>
    <property type="molecule type" value="Genomic_DNA"/>
</dbReference>
<dbReference type="Proteomes" id="UP001519295">
    <property type="component" value="Unassembled WGS sequence"/>
</dbReference>
<keyword evidence="1" id="KW-1133">Transmembrane helix</keyword>
<reference evidence="2 3" key="1">
    <citation type="submission" date="2021-03" db="EMBL/GenBank/DDBJ databases">
        <title>Sequencing the genomes of 1000 actinobacteria strains.</title>
        <authorList>
            <person name="Klenk H.-P."/>
        </authorList>
    </citation>
    <scope>NUCLEOTIDE SEQUENCE [LARGE SCALE GENOMIC DNA]</scope>
    <source>
        <strain evidence="2 3">DSM 45256</strain>
    </source>
</reference>
<proteinExistence type="predicted"/>
<accession>A0ABS4W182</accession>
<comment type="caution">
    <text evidence="2">The sequence shown here is derived from an EMBL/GenBank/DDBJ whole genome shotgun (WGS) entry which is preliminary data.</text>
</comment>
<keyword evidence="1" id="KW-0472">Membrane</keyword>
<evidence type="ECO:0000256" key="1">
    <source>
        <dbReference type="SAM" id="Phobius"/>
    </source>
</evidence>
<evidence type="ECO:0000313" key="3">
    <source>
        <dbReference type="Proteomes" id="UP001519295"/>
    </source>
</evidence>
<organism evidence="2 3">
    <name type="scientific">Pseudonocardia parietis</name>
    <dbReference type="NCBI Taxonomy" id="570936"/>
    <lineage>
        <taxon>Bacteria</taxon>
        <taxon>Bacillati</taxon>
        <taxon>Actinomycetota</taxon>
        <taxon>Actinomycetes</taxon>
        <taxon>Pseudonocardiales</taxon>
        <taxon>Pseudonocardiaceae</taxon>
        <taxon>Pseudonocardia</taxon>
    </lineage>
</organism>
<feature type="transmembrane region" description="Helical" evidence="1">
    <location>
        <begin position="35"/>
        <end position="53"/>
    </location>
</feature>
<keyword evidence="1" id="KW-0812">Transmembrane</keyword>
<keyword evidence="3" id="KW-1185">Reference proteome</keyword>
<feature type="transmembrane region" description="Helical" evidence="1">
    <location>
        <begin position="111"/>
        <end position="136"/>
    </location>
</feature>
<name>A0ABS4W182_9PSEU</name>
<protein>
    <submittedName>
        <fullName evidence="2">Uncharacterized protein</fullName>
    </submittedName>
</protein>